<dbReference type="AlphaFoldDB" id="A0A498MHY7"/>
<proteinExistence type="predicted"/>
<dbReference type="PANTHER" id="PTHR33480:SF5">
    <property type="entry name" value="SI:DKEY-51D8.9"/>
    <property type="match status" value="1"/>
</dbReference>
<feature type="compositionally biased region" description="Basic and acidic residues" evidence="1">
    <location>
        <begin position="219"/>
        <end position="244"/>
    </location>
</feature>
<comment type="caution">
    <text evidence="2">The sequence shown here is derived from an EMBL/GenBank/DDBJ whole genome shotgun (WGS) entry which is preliminary data.</text>
</comment>
<evidence type="ECO:0000256" key="1">
    <source>
        <dbReference type="SAM" id="MobiDB-lite"/>
    </source>
</evidence>
<dbReference type="GO" id="GO:0016757">
    <property type="term" value="F:glycosyltransferase activity"/>
    <property type="evidence" value="ECO:0007669"/>
    <property type="project" value="UniProtKB-KW"/>
</dbReference>
<reference evidence="2 3" key="1">
    <citation type="submission" date="2018-03" db="EMBL/GenBank/DDBJ databases">
        <title>Draft genome sequence of Rohu Carp (Labeo rohita).</title>
        <authorList>
            <person name="Das P."/>
            <person name="Kushwaha B."/>
            <person name="Joshi C.G."/>
            <person name="Kumar D."/>
            <person name="Nagpure N.S."/>
            <person name="Sahoo L."/>
            <person name="Das S.P."/>
            <person name="Bit A."/>
            <person name="Patnaik S."/>
            <person name="Meher P.K."/>
            <person name="Jayasankar P."/>
            <person name="Koringa P.G."/>
            <person name="Patel N.V."/>
            <person name="Hinsu A.T."/>
            <person name="Kumar R."/>
            <person name="Pandey M."/>
            <person name="Agarwal S."/>
            <person name="Srivastava S."/>
            <person name="Singh M."/>
            <person name="Iquebal M.A."/>
            <person name="Jaiswal S."/>
            <person name="Angadi U.B."/>
            <person name="Kumar N."/>
            <person name="Raza M."/>
            <person name="Shah T.M."/>
            <person name="Rai A."/>
            <person name="Jena J.K."/>
        </authorList>
    </citation>
    <scope>NUCLEOTIDE SEQUENCE [LARGE SCALE GENOMIC DNA]</scope>
    <source>
        <strain evidence="2">DASCIFA01</strain>
        <tissue evidence="2">Testis</tissue>
    </source>
</reference>
<accession>A0A498MHY7</accession>
<evidence type="ECO:0000313" key="3">
    <source>
        <dbReference type="Proteomes" id="UP000290572"/>
    </source>
</evidence>
<name>A0A498MHY7_LABRO</name>
<protein>
    <submittedName>
        <fullName evidence="2">Alpha-(1,3)-fucosyltransferase 7-like protein</fullName>
    </submittedName>
</protein>
<evidence type="ECO:0000313" key="2">
    <source>
        <dbReference type="EMBL" id="RXN19423.1"/>
    </source>
</evidence>
<feature type="compositionally biased region" description="Basic and acidic residues" evidence="1">
    <location>
        <begin position="201"/>
        <end position="211"/>
    </location>
</feature>
<dbReference type="Proteomes" id="UP000290572">
    <property type="component" value="Unassembled WGS sequence"/>
</dbReference>
<organism evidence="2 3">
    <name type="scientific">Labeo rohita</name>
    <name type="common">Indian major carp</name>
    <name type="synonym">Cyprinus rohita</name>
    <dbReference type="NCBI Taxonomy" id="84645"/>
    <lineage>
        <taxon>Eukaryota</taxon>
        <taxon>Metazoa</taxon>
        <taxon>Chordata</taxon>
        <taxon>Craniata</taxon>
        <taxon>Vertebrata</taxon>
        <taxon>Euteleostomi</taxon>
        <taxon>Actinopterygii</taxon>
        <taxon>Neopterygii</taxon>
        <taxon>Teleostei</taxon>
        <taxon>Ostariophysi</taxon>
        <taxon>Cypriniformes</taxon>
        <taxon>Cyprinidae</taxon>
        <taxon>Labeoninae</taxon>
        <taxon>Labeonini</taxon>
        <taxon>Labeo</taxon>
    </lineage>
</organism>
<gene>
    <name evidence="2" type="ORF">ROHU_007290</name>
</gene>
<keyword evidence="2" id="KW-0328">Glycosyltransferase</keyword>
<dbReference type="EMBL" id="QBIY01012671">
    <property type="protein sequence ID" value="RXN19423.1"/>
    <property type="molecule type" value="Genomic_DNA"/>
</dbReference>
<keyword evidence="3" id="KW-1185">Reference proteome</keyword>
<keyword evidence="2" id="KW-0808">Transferase</keyword>
<feature type="region of interest" description="Disordered" evidence="1">
    <location>
        <begin position="181"/>
        <end position="249"/>
    </location>
</feature>
<dbReference type="PANTHER" id="PTHR33480">
    <property type="entry name" value="SET DOMAIN-CONTAINING PROTEIN-RELATED"/>
    <property type="match status" value="1"/>
</dbReference>
<sequence length="277" mass="31913">MTRHQRVIQLNGERENNIVQAEQREEKEMTRHQRAIQLNGERENNIVQAEQREEKEMTRHQRVIQLNGERENNIVQAEQREEKEMTRVSVALMNQGQTGMMEVNTYLHHSPRTVKTGAMKVQICQKTEKLKEYYRLTENTLQLAKMSKLLMAIECGTTVYKGKSLDEIDLGLEVALSEKRKQGCTSDHVMMETSEQEEDELSRSQKKRPDPGDSCDSDELSKSQKKRPDPDESCDSDGKGKVDPSGESLVDMVSADTYVEFRTHDFRPDFRSPTGFS</sequence>